<comment type="caution">
    <text evidence="1">The sequence shown here is derived from an EMBL/GenBank/DDBJ whole genome shotgun (WGS) entry which is preliminary data.</text>
</comment>
<dbReference type="Proteomes" id="UP000054770">
    <property type="component" value="Unassembled WGS sequence"/>
</dbReference>
<dbReference type="AlphaFoldDB" id="A0A158L1C5"/>
<sequence length="108" mass="11996">MFKFIARMFSKRSVSVSLTRRAQWAAVKAVAQESNDVRLIEVVRDAEEQAREAIADSYGRAALTFPTDTQLDELCGVALDLIQASSEYRARPEVRHAFATVGFVATKS</sequence>
<keyword evidence="2" id="KW-1185">Reference proteome</keyword>
<evidence type="ECO:0000313" key="1">
    <source>
        <dbReference type="EMBL" id="SAL87162.1"/>
    </source>
</evidence>
<proteinExistence type="predicted"/>
<protein>
    <submittedName>
        <fullName evidence="1">Uncharacterized protein</fullName>
    </submittedName>
</protein>
<reference evidence="1" key="1">
    <citation type="submission" date="2016-01" db="EMBL/GenBank/DDBJ databases">
        <authorList>
            <person name="Peeters C."/>
        </authorList>
    </citation>
    <scope>NUCLEOTIDE SEQUENCE [LARGE SCALE GENOMIC DNA]</scope>
    <source>
        <strain evidence="1">LMG 22940</strain>
    </source>
</reference>
<accession>A0A158L1C5</accession>
<organism evidence="1 2">
    <name type="scientific">Caballeronia choica</name>
    <dbReference type="NCBI Taxonomy" id="326476"/>
    <lineage>
        <taxon>Bacteria</taxon>
        <taxon>Pseudomonadati</taxon>
        <taxon>Pseudomonadota</taxon>
        <taxon>Betaproteobacteria</taxon>
        <taxon>Burkholderiales</taxon>
        <taxon>Burkholderiaceae</taxon>
        <taxon>Caballeronia</taxon>
    </lineage>
</organism>
<name>A0A158L1C5_9BURK</name>
<evidence type="ECO:0000313" key="2">
    <source>
        <dbReference type="Proteomes" id="UP000054770"/>
    </source>
</evidence>
<dbReference type="EMBL" id="FCON02000268">
    <property type="protein sequence ID" value="SAL87162.1"/>
    <property type="molecule type" value="Genomic_DNA"/>
</dbReference>
<gene>
    <name evidence="1" type="ORF">AWB68_08300</name>
</gene>